<evidence type="ECO:0000313" key="6">
    <source>
        <dbReference type="Proteomes" id="UP000250744"/>
    </source>
</evidence>
<comment type="caution">
    <text evidence="5">The sequence shown here is derived from an EMBL/GenBank/DDBJ whole genome shotgun (WGS) entry which is preliminary data.</text>
</comment>
<dbReference type="Pfam" id="PF13007">
    <property type="entry name" value="LZ_Tnp_IS66"/>
    <property type="match status" value="1"/>
</dbReference>
<protein>
    <submittedName>
        <fullName evidence="5">IS66 family transposase</fullName>
    </submittedName>
</protein>
<dbReference type="OrthoDB" id="9800877at2"/>
<dbReference type="PANTHER" id="PTHR33678:SF1">
    <property type="entry name" value="BLL1576 PROTEIN"/>
    <property type="match status" value="1"/>
</dbReference>
<dbReference type="InterPro" id="IPR039552">
    <property type="entry name" value="IS66_C"/>
</dbReference>
<keyword evidence="6" id="KW-1185">Reference proteome</keyword>
<name>A0A364NHA9_9GAMM</name>
<evidence type="ECO:0000259" key="2">
    <source>
        <dbReference type="Pfam" id="PF03050"/>
    </source>
</evidence>
<gene>
    <name evidence="5" type="ORF">DN062_18340</name>
</gene>
<dbReference type="EMBL" id="QKRX01000033">
    <property type="protein sequence ID" value="RAU16410.1"/>
    <property type="molecule type" value="Genomic_DNA"/>
</dbReference>
<evidence type="ECO:0000256" key="1">
    <source>
        <dbReference type="SAM" id="MobiDB-lite"/>
    </source>
</evidence>
<evidence type="ECO:0000313" key="5">
    <source>
        <dbReference type="EMBL" id="RAU16410.1"/>
    </source>
</evidence>
<dbReference type="InterPro" id="IPR004291">
    <property type="entry name" value="Transposase_IS66_central"/>
</dbReference>
<feature type="domain" description="Transposase TnpC homeodomain" evidence="3">
    <location>
        <begin position="78"/>
        <end position="152"/>
    </location>
</feature>
<dbReference type="InterPro" id="IPR024463">
    <property type="entry name" value="Transposase_TnpC_homeodom"/>
</dbReference>
<dbReference type="AlphaFoldDB" id="A0A364NHA9"/>
<dbReference type="NCBIfam" id="NF033517">
    <property type="entry name" value="transpos_IS66"/>
    <property type="match status" value="1"/>
</dbReference>
<reference evidence="5 6" key="1">
    <citation type="submission" date="2018-06" db="EMBL/GenBank/DDBJ databases">
        <title>Nitrincola tibetense sp. nov., isolated from Lake XuguoCo on Tibetan Plateau.</title>
        <authorList>
            <person name="Xing P."/>
        </authorList>
    </citation>
    <scope>NUCLEOTIDE SEQUENCE [LARGE SCALE GENOMIC DNA]</scope>
    <source>
        <strain evidence="6">xg18</strain>
    </source>
</reference>
<organism evidence="5 6">
    <name type="scientific">Nitrincola tibetensis</name>
    <dbReference type="NCBI Taxonomy" id="2219697"/>
    <lineage>
        <taxon>Bacteria</taxon>
        <taxon>Pseudomonadati</taxon>
        <taxon>Pseudomonadota</taxon>
        <taxon>Gammaproteobacteria</taxon>
        <taxon>Oceanospirillales</taxon>
        <taxon>Oceanospirillaceae</taxon>
        <taxon>Nitrincola</taxon>
    </lineage>
</organism>
<sequence length="566" mass="64771">MKSSPKNTHQMTDLSGLSAAELLSLVSSLQQKIGDQNKAITESEKALRQKEEALNAQNDIILHQEKHAKKREQYIELLEEQLRLKLIQQYAAKSEKSAHQIHLFDEAEMESDIAELKAQLPDDVVPEDDEPQSKQNKRRQRGFSDNLERIRVELRLTDEEKSGAIKTFFTKVKEELEYIPASLRVREIWQEKAVFNENDEESIVAAKRPIHPLGKCIATTSLLAYIIVSKYADGLPLYRLETIFKRQGHEISRTNMANWIIRLDPLLQPLINLMREVQNSSDYLQADETRIQVLKEDGKTAQSDKWMWVTRGGPSGHPTILFDYDPSRAGHVAVRLLDEFTGILQADGYSGYARICAQNNITRIGCWDHARRKFVEASKATKPKDKGKQVKLSKADMALSMINKLYVIEREIKDLSAADRYQTRQKHSIPKLIEFKVWLDKNTPHVMKKSLTRTAMDYTLNQWEYLIGYCERGDLHISNVLAENAIRPFALGRRAWLFADTSQGAKASATCFSLIETAKANELEPASYIKYVLNHIAEADTLEKLEHLLPWNAPLEKVSKKVTQYS</sequence>
<dbReference type="RefSeq" id="WP_112160733.1">
    <property type="nucleotide sequence ID" value="NZ_QKRX01000033.1"/>
</dbReference>
<evidence type="ECO:0000259" key="3">
    <source>
        <dbReference type="Pfam" id="PF13007"/>
    </source>
</evidence>
<dbReference type="Pfam" id="PF13817">
    <property type="entry name" value="DDE_Tnp_IS66_C"/>
    <property type="match status" value="1"/>
</dbReference>
<dbReference type="InterPro" id="IPR052344">
    <property type="entry name" value="Transposase-related"/>
</dbReference>
<accession>A0A364NHA9</accession>
<dbReference type="Pfam" id="PF03050">
    <property type="entry name" value="DDE_Tnp_IS66"/>
    <property type="match status" value="1"/>
</dbReference>
<dbReference type="Proteomes" id="UP000250744">
    <property type="component" value="Unassembled WGS sequence"/>
</dbReference>
<feature type="domain" description="Transposase IS66 C-terminal" evidence="4">
    <location>
        <begin position="513"/>
        <end position="551"/>
    </location>
</feature>
<evidence type="ECO:0000259" key="4">
    <source>
        <dbReference type="Pfam" id="PF13817"/>
    </source>
</evidence>
<proteinExistence type="predicted"/>
<feature type="domain" description="Transposase IS66 central" evidence="2">
    <location>
        <begin position="215"/>
        <end position="506"/>
    </location>
</feature>
<dbReference type="PANTHER" id="PTHR33678">
    <property type="entry name" value="BLL1576 PROTEIN"/>
    <property type="match status" value="1"/>
</dbReference>
<feature type="region of interest" description="Disordered" evidence="1">
    <location>
        <begin position="121"/>
        <end position="142"/>
    </location>
</feature>